<evidence type="ECO:0000313" key="8">
    <source>
        <dbReference type="EMBL" id="MXO90128.1"/>
    </source>
</evidence>
<feature type="transmembrane region" description="Helical" evidence="5">
    <location>
        <begin position="316"/>
        <end position="340"/>
    </location>
</feature>
<dbReference type="InterPro" id="IPR035906">
    <property type="entry name" value="MetI-like_sf"/>
</dbReference>
<feature type="transmembrane region" description="Helical" evidence="5">
    <location>
        <begin position="272"/>
        <end position="296"/>
    </location>
</feature>
<keyword evidence="2 5" id="KW-0812">Transmembrane</keyword>
<feature type="transmembrane region" description="Helical" evidence="5">
    <location>
        <begin position="125"/>
        <end position="149"/>
    </location>
</feature>
<reference evidence="8 9" key="1">
    <citation type="submission" date="2019-12" db="EMBL/GenBank/DDBJ databases">
        <title>Genomic-based taxomic classification of the family Erythrobacteraceae.</title>
        <authorList>
            <person name="Xu L."/>
        </authorList>
    </citation>
    <scope>NUCLEOTIDE SEQUENCE [LARGE SCALE GENOMIC DNA]</scope>
    <source>
        <strain evidence="8 9">KCTC 52763</strain>
    </source>
</reference>
<accession>A0A844ZQV4</accession>
<dbReference type="RefSeq" id="WP_160603609.1">
    <property type="nucleotide sequence ID" value="NZ_WTYX01000001.1"/>
</dbReference>
<keyword evidence="6" id="KW-1003">Cell membrane</keyword>
<keyword evidence="6" id="KW-0592">Phosphate transport</keyword>
<comment type="function">
    <text evidence="6">Part of the binding-protein-dependent transport system for phosphate; probably responsible for the translocation of the substrate across the membrane.</text>
</comment>
<comment type="similarity">
    <text evidence="6">Belongs to the binding-protein-dependent transport system permease family. CysTW subfamily.</text>
</comment>
<feature type="domain" description="ABC transmembrane type-1" evidence="7">
    <location>
        <begin position="232"/>
        <end position="449"/>
    </location>
</feature>
<feature type="transmembrane region" description="Helical" evidence="5">
    <location>
        <begin position="47"/>
        <end position="66"/>
    </location>
</feature>
<feature type="transmembrane region" description="Helical" evidence="5">
    <location>
        <begin position="361"/>
        <end position="382"/>
    </location>
</feature>
<evidence type="ECO:0000256" key="3">
    <source>
        <dbReference type="ARBA" id="ARBA00022989"/>
    </source>
</evidence>
<name>A0A844ZQV4_9SPHN</name>
<evidence type="ECO:0000256" key="5">
    <source>
        <dbReference type="RuleBase" id="RU363032"/>
    </source>
</evidence>
<feature type="transmembrane region" description="Helical" evidence="5">
    <location>
        <begin position="169"/>
        <end position="189"/>
    </location>
</feature>
<dbReference type="Gene3D" id="1.10.3720.10">
    <property type="entry name" value="MetI-like"/>
    <property type="match status" value="1"/>
</dbReference>
<dbReference type="PROSITE" id="PS50928">
    <property type="entry name" value="ABC_TM1"/>
    <property type="match status" value="1"/>
</dbReference>
<proteinExistence type="inferred from homology"/>
<gene>
    <name evidence="8" type="primary">pstC</name>
    <name evidence="8" type="ORF">GRI41_04785</name>
</gene>
<dbReference type="GO" id="GO:0005315">
    <property type="term" value="F:phosphate transmembrane transporter activity"/>
    <property type="evidence" value="ECO:0007669"/>
    <property type="project" value="InterPro"/>
</dbReference>
<comment type="caution">
    <text evidence="8">The sequence shown here is derived from an EMBL/GenBank/DDBJ whole genome shotgun (WGS) entry which is preliminary data.</text>
</comment>
<evidence type="ECO:0000313" key="9">
    <source>
        <dbReference type="Proteomes" id="UP000442714"/>
    </source>
</evidence>
<dbReference type="CDD" id="cd06261">
    <property type="entry name" value="TM_PBP2"/>
    <property type="match status" value="1"/>
</dbReference>
<dbReference type="AlphaFoldDB" id="A0A844ZQV4"/>
<evidence type="ECO:0000256" key="4">
    <source>
        <dbReference type="ARBA" id="ARBA00023136"/>
    </source>
</evidence>
<dbReference type="InterPro" id="IPR000515">
    <property type="entry name" value="MetI-like"/>
</dbReference>
<dbReference type="Pfam" id="PF00528">
    <property type="entry name" value="BPD_transp_1"/>
    <property type="match status" value="1"/>
</dbReference>
<comment type="subcellular location">
    <subcellularLocation>
        <location evidence="6">Cell inner membrane</location>
        <topology evidence="6">Multi-pass membrane protein</topology>
    </subcellularLocation>
    <subcellularLocation>
        <location evidence="1 5">Cell membrane</location>
        <topology evidence="1 5">Multi-pass membrane protein</topology>
    </subcellularLocation>
</comment>
<dbReference type="Pfam" id="PF12501">
    <property type="entry name" value="DUF3708"/>
    <property type="match status" value="1"/>
</dbReference>
<feature type="transmembrane region" description="Helical" evidence="5">
    <location>
        <begin position="230"/>
        <end position="251"/>
    </location>
</feature>
<evidence type="ECO:0000256" key="6">
    <source>
        <dbReference type="RuleBase" id="RU363054"/>
    </source>
</evidence>
<dbReference type="GO" id="GO:0005886">
    <property type="term" value="C:plasma membrane"/>
    <property type="evidence" value="ECO:0007669"/>
    <property type="project" value="UniProtKB-SubCell"/>
</dbReference>
<dbReference type="PANTHER" id="PTHR42727:SF1">
    <property type="entry name" value="PHOSPHATE TRANSPORT SYSTEM PERMEASE"/>
    <property type="match status" value="1"/>
</dbReference>
<dbReference type="NCBIfam" id="TIGR02138">
    <property type="entry name" value="phosphate_pstC"/>
    <property type="match status" value="1"/>
</dbReference>
<keyword evidence="6" id="KW-0997">Cell inner membrane</keyword>
<keyword evidence="5" id="KW-0813">Transport</keyword>
<dbReference type="SUPFAM" id="SSF161098">
    <property type="entry name" value="MetI-like"/>
    <property type="match status" value="1"/>
</dbReference>
<dbReference type="EMBL" id="WTYX01000001">
    <property type="protein sequence ID" value="MXO90128.1"/>
    <property type="molecule type" value="Genomic_DNA"/>
</dbReference>
<keyword evidence="4 5" id="KW-0472">Membrane</keyword>
<dbReference type="PANTHER" id="PTHR42727">
    <property type="entry name" value="PHOSPHATE TRANSPORT SYSTEM PERMEASE PROTEIN"/>
    <property type="match status" value="1"/>
</dbReference>
<dbReference type="OrthoDB" id="9785113at2"/>
<evidence type="ECO:0000256" key="1">
    <source>
        <dbReference type="ARBA" id="ARBA00004651"/>
    </source>
</evidence>
<sequence>MSPAILLLLAVGLGLAGWLVARARAWAFRSNADNGRLAALPTYHAWYVALWILVPLGVFIVIWMVASPHLIEQSVLASPAAADLPEFAFQRDTLLREANAVANGTANAVFNEGAKPLVEPFREAIGFYNLIGFLSTLIIGFLCGTWAFLQLKPDFAARTRVEKTVMAALMLASLVAILTTLGIVVSLVFETFRFFGMVSPIDFLFGTQWGPDPMSNPDNPDPSRFGAIPLFWGTIYIGAIIAMIAAIPLGLMSAIYLTQYADQRLRAWLKPALEILAGVPTVVYGYFAALTVAPFIRDLAVAVGISGASSESALAAGLVMGVMIIPFVSSMADDSIAAVPQAMRDGSLAMGATKSETIKKVLVPAALPGIVAGIMLAISRAIGETMIVVMAAGAAANLTGNPLEAMTTVTFQIVAMLTGEGSFDHPATLSAFALGFVLFMVTLGLNFVALRVVKRFREAYE</sequence>
<dbReference type="GO" id="GO:0006817">
    <property type="term" value="P:phosphate ion transport"/>
    <property type="evidence" value="ECO:0007669"/>
    <property type="project" value="UniProtKB-KW"/>
</dbReference>
<dbReference type="InterPro" id="IPR011864">
    <property type="entry name" value="Phosphate_PstC"/>
</dbReference>
<evidence type="ECO:0000259" key="7">
    <source>
        <dbReference type="PROSITE" id="PS50928"/>
    </source>
</evidence>
<organism evidence="8 9">
    <name type="scientific">Pontixanthobacter aquaemixtae</name>
    <dbReference type="NCBI Taxonomy" id="1958940"/>
    <lineage>
        <taxon>Bacteria</taxon>
        <taxon>Pseudomonadati</taxon>
        <taxon>Pseudomonadota</taxon>
        <taxon>Alphaproteobacteria</taxon>
        <taxon>Sphingomonadales</taxon>
        <taxon>Erythrobacteraceae</taxon>
        <taxon>Pontixanthobacter</taxon>
    </lineage>
</organism>
<keyword evidence="9" id="KW-1185">Reference proteome</keyword>
<dbReference type="Proteomes" id="UP000442714">
    <property type="component" value="Unassembled WGS sequence"/>
</dbReference>
<feature type="transmembrane region" description="Helical" evidence="5">
    <location>
        <begin position="431"/>
        <end position="453"/>
    </location>
</feature>
<dbReference type="InterPro" id="IPR022182">
    <property type="entry name" value="PstC_N"/>
</dbReference>
<keyword evidence="3 5" id="KW-1133">Transmembrane helix</keyword>
<evidence type="ECO:0000256" key="2">
    <source>
        <dbReference type="ARBA" id="ARBA00022692"/>
    </source>
</evidence>
<protein>
    <recommendedName>
        <fullName evidence="6">Phosphate transport system permease protein</fullName>
    </recommendedName>
</protein>